<evidence type="ECO:0000313" key="4">
    <source>
        <dbReference type="Proteomes" id="UP001189429"/>
    </source>
</evidence>
<feature type="region of interest" description="Disordered" evidence="1">
    <location>
        <begin position="1005"/>
        <end position="1048"/>
    </location>
</feature>
<feature type="compositionally biased region" description="Basic and acidic residues" evidence="1">
    <location>
        <begin position="560"/>
        <end position="575"/>
    </location>
</feature>
<feature type="compositionally biased region" description="Low complexity" evidence="1">
    <location>
        <begin position="1033"/>
        <end position="1047"/>
    </location>
</feature>
<feature type="region of interest" description="Disordered" evidence="1">
    <location>
        <begin position="1263"/>
        <end position="1283"/>
    </location>
</feature>
<dbReference type="EMBL" id="CAUYUJ010021359">
    <property type="protein sequence ID" value="CAK0904151.1"/>
    <property type="molecule type" value="Genomic_DNA"/>
</dbReference>
<name>A0ABN9XVU3_9DINO</name>
<keyword evidence="2" id="KW-0732">Signal</keyword>
<reference evidence="3" key="1">
    <citation type="submission" date="2023-10" db="EMBL/GenBank/DDBJ databases">
        <authorList>
            <person name="Chen Y."/>
            <person name="Shah S."/>
            <person name="Dougan E. K."/>
            <person name="Thang M."/>
            <person name="Chan C."/>
        </authorList>
    </citation>
    <scope>NUCLEOTIDE SEQUENCE [LARGE SCALE GENOMIC DNA]</scope>
</reference>
<feature type="compositionally biased region" description="Basic and acidic residues" evidence="1">
    <location>
        <begin position="378"/>
        <end position="387"/>
    </location>
</feature>
<feature type="chain" id="PRO_5045784074" description="Reverse transcriptase domain-containing protein" evidence="2">
    <location>
        <begin position="26"/>
        <end position="1413"/>
    </location>
</feature>
<feature type="region of interest" description="Disordered" evidence="1">
    <location>
        <begin position="357"/>
        <end position="387"/>
    </location>
</feature>
<evidence type="ECO:0000313" key="3">
    <source>
        <dbReference type="EMBL" id="CAK0904151.1"/>
    </source>
</evidence>
<evidence type="ECO:0000256" key="2">
    <source>
        <dbReference type="SAM" id="SignalP"/>
    </source>
</evidence>
<organism evidence="3 4">
    <name type="scientific">Prorocentrum cordatum</name>
    <dbReference type="NCBI Taxonomy" id="2364126"/>
    <lineage>
        <taxon>Eukaryota</taxon>
        <taxon>Sar</taxon>
        <taxon>Alveolata</taxon>
        <taxon>Dinophyceae</taxon>
        <taxon>Prorocentrales</taxon>
        <taxon>Prorocentraceae</taxon>
        <taxon>Prorocentrum</taxon>
    </lineage>
</organism>
<accession>A0ABN9XVU3</accession>
<proteinExistence type="predicted"/>
<gene>
    <name evidence="3" type="ORF">PCOR1329_LOCUS80265</name>
</gene>
<keyword evidence="4" id="KW-1185">Reference proteome</keyword>
<evidence type="ECO:0008006" key="5">
    <source>
        <dbReference type="Google" id="ProtNLM"/>
    </source>
</evidence>
<feature type="region of interest" description="Disordered" evidence="1">
    <location>
        <begin position="553"/>
        <end position="598"/>
    </location>
</feature>
<comment type="caution">
    <text evidence="3">The sequence shown here is derived from an EMBL/GenBank/DDBJ whole genome shotgun (WGS) entry which is preliminary data.</text>
</comment>
<sequence length="1413" mass="153787">MQWQALPNLPLWLVLWFQLGELVQEQLSQSVRERELAAARNWTDGERGPAVSAAPTAAACRARGRCPAWEPAAEECPAAAPEPPAGWDSGPLLWWAGQVLGGAAWRLWQARCGVRTATAARDGESSRAHELWHEAAVGSRARVSYSDDDVDHEIYLLWPARRVREDGSGIEDDEVWWVLSPDGDVWKERPDGGDPLTGPSGARPMPNVGYPLLGARRLYKFRERPNLEHIMALSRGCRDVETARGQKMEEWPRYVIGDDGHRTELSARLCCLVGASPPADAIWVLVGPGGGRAIGEEVRMAPTDLMTGSDGLKFMGSEVSRVRRVAVGSAPALASEQIARPRRAIDALEPLVDRSVEQGVKDQLGPNASENGGEAGSGEERKATSSVDDVRALSVGFDGRGERFKDWGSVVSEITAESFPDDPIDGPVSIAHLAKAMCKSGGDPMRWVAEWGREHRVERADRIYDELEVLCHAFLLAGTYDQVNLGGLRSLERLAGRIRVITDAHSVPGAPANWRMARYLTGETGPGDVVAPELRSFGAKRAKEDAEFLNARVRGLTAAERPEREKGDGKGDKNGPKGPKKAPDATAQTASGRGRARLRQRRFRDVLVNEAVDSLNWLAGAPVGSSTTPVTAVQLGVMQRIDGQVNDVVQPMRGVELQPPHSALRELMRGRSPYLGGPPEDVLAPCRPGLPSLPGGVAEAPALRELLRGRARQCVDGQGERMLRDHESVLEALERCPRVPFSEPSLWLTAEGLSAFELEEGGGAEGRLQAALQAALEDVEFSVGVADVKGAFHRMRLPLWMKRLFGLPALKAGGFAPSLRDGAPLSDAGKPLVLGLAAGAAHIEHYVYVDNTGVIGQNGERVSRSFDELVQAFEAVGLRVHGREVRSDVIEVLGAVLGGQGLQTRPTPKRLWRVRQAIAGLLQLRAGRGDDLRVLLGHCAYLGPDVALCVDYGEKALTESTMPRGDYEMGPEFCEAVVDASDAAESSADRDGPFPSSRAIVGVAAEGAHAGESSRRERGPAGRRVAGKRARSAGESSSGATSESEAAVELKRQRPLVRTFKVPAETMGACLVHYFTSLYLLDEQASTGMYVAAAVNHFHTRFGRLGAAALPRMWKALKGWKRLAPGRARMPEPLDIWCALMHVLVLRGRRMIAVFSALAVSTYLGPSSLFRLRPGDTVKPGGGSQRWGLLMHPQERATPDKVGEFDLSVRLDSSWLRWIGPVLSEMQMLDPREPVWEFDYPELLREMKAACRVLQLRPVTPNQARHSGAGIDRASGERTQTEVQRRGGWRQLKNMARYEKSARLGQRAQMRGPMLEACGDQCLLELERALVWGHPALAERFKALLIGDELAAIGSGLAESRVPTWMWRGDALCDERLGAPLERRLQARVRRGEAFVIGLAFLVSAYGAEINSE</sequence>
<protein>
    <recommendedName>
        <fullName evidence="5">Reverse transcriptase domain-containing protein</fullName>
    </recommendedName>
</protein>
<evidence type="ECO:0000256" key="1">
    <source>
        <dbReference type="SAM" id="MobiDB-lite"/>
    </source>
</evidence>
<dbReference type="Proteomes" id="UP001189429">
    <property type="component" value="Unassembled WGS sequence"/>
</dbReference>
<feature type="compositionally biased region" description="Basic and acidic residues" evidence="1">
    <location>
        <begin position="1274"/>
        <end position="1283"/>
    </location>
</feature>
<feature type="signal peptide" evidence="2">
    <location>
        <begin position="1"/>
        <end position="25"/>
    </location>
</feature>